<name>A0A9X4BJ06_9GAMM</name>
<dbReference type="Gene3D" id="3.30.160.250">
    <property type="match status" value="1"/>
</dbReference>
<dbReference type="InterPro" id="IPR031807">
    <property type="entry name" value="HicB-like"/>
</dbReference>
<dbReference type="InterPro" id="IPR035069">
    <property type="entry name" value="TTHA1013/TTHA0281-like"/>
</dbReference>
<dbReference type="AlphaFoldDB" id="A0A9X4BJ06"/>
<dbReference type="Proteomes" id="UP001139971">
    <property type="component" value="Unassembled WGS sequence"/>
</dbReference>
<evidence type="ECO:0000313" key="2">
    <source>
        <dbReference type="EMBL" id="MDC8014158.1"/>
    </source>
</evidence>
<sequence>MIYRYPVTLRHEAGDDAWTATFPDFPEAITYGESVDAALIAAIDALDEALASRVHGDETIPPPSRIRKYAVEPSLLIAAKVALYETVAAAGIRKTWLARRLDVNENEVRRMLDPYHATKLSRIERALALLGKRLSVSVVDAPSGTTVR</sequence>
<keyword evidence="3" id="KW-1185">Reference proteome</keyword>
<gene>
    <name evidence="2" type="ORF">OD750_016555</name>
</gene>
<dbReference type="SUPFAM" id="SSF143100">
    <property type="entry name" value="TTHA1013/TTHA0281-like"/>
    <property type="match status" value="1"/>
</dbReference>
<organism evidence="2 3">
    <name type="scientific">Tahibacter soli</name>
    <dbReference type="NCBI Taxonomy" id="2983605"/>
    <lineage>
        <taxon>Bacteria</taxon>
        <taxon>Pseudomonadati</taxon>
        <taxon>Pseudomonadota</taxon>
        <taxon>Gammaproteobacteria</taxon>
        <taxon>Lysobacterales</taxon>
        <taxon>Rhodanobacteraceae</taxon>
        <taxon>Tahibacter</taxon>
    </lineage>
</organism>
<reference evidence="2" key="1">
    <citation type="submission" date="2023-02" db="EMBL/GenBank/DDBJ databases">
        <title>Tahibacter soli sp. nov. isolated from soil.</title>
        <authorList>
            <person name="Baek J.H."/>
            <person name="Lee J.K."/>
            <person name="Choi D.G."/>
            <person name="Jeon C.O."/>
        </authorList>
    </citation>
    <scope>NUCLEOTIDE SEQUENCE</scope>
    <source>
        <strain evidence="2">BL</strain>
    </source>
</reference>
<dbReference type="Pfam" id="PF15919">
    <property type="entry name" value="HicB_lk_antitox"/>
    <property type="match status" value="1"/>
</dbReference>
<comment type="caution">
    <text evidence="2">The sequence shown here is derived from an EMBL/GenBank/DDBJ whole genome shotgun (WGS) entry which is preliminary data.</text>
</comment>
<accession>A0A9X4BJ06</accession>
<dbReference type="EMBL" id="JAOVZO020000018">
    <property type="protein sequence ID" value="MDC8014158.1"/>
    <property type="molecule type" value="Genomic_DNA"/>
</dbReference>
<dbReference type="RefSeq" id="WP_263541797.1">
    <property type="nucleotide sequence ID" value="NZ_JAOVZO020000018.1"/>
</dbReference>
<feature type="domain" description="HicB-like antitoxin of toxin-antitoxin system" evidence="1">
    <location>
        <begin position="5"/>
        <end position="74"/>
    </location>
</feature>
<evidence type="ECO:0000259" key="1">
    <source>
        <dbReference type="Pfam" id="PF15919"/>
    </source>
</evidence>
<evidence type="ECO:0000313" key="3">
    <source>
        <dbReference type="Proteomes" id="UP001139971"/>
    </source>
</evidence>
<protein>
    <submittedName>
        <fullName evidence="2">Type II toxin-antitoxin system HicB family antitoxin</fullName>
    </submittedName>
</protein>
<proteinExistence type="predicted"/>